<dbReference type="Proteomes" id="UP000257109">
    <property type="component" value="Unassembled WGS sequence"/>
</dbReference>
<organism evidence="1 2">
    <name type="scientific">Mucuna pruriens</name>
    <name type="common">Velvet bean</name>
    <name type="synonym">Dolichos pruriens</name>
    <dbReference type="NCBI Taxonomy" id="157652"/>
    <lineage>
        <taxon>Eukaryota</taxon>
        <taxon>Viridiplantae</taxon>
        <taxon>Streptophyta</taxon>
        <taxon>Embryophyta</taxon>
        <taxon>Tracheophyta</taxon>
        <taxon>Spermatophyta</taxon>
        <taxon>Magnoliopsida</taxon>
        <taxon>eudicotyledons</taxon>
        <taxon>Gunneridae</taxon>
        <taxon>Pentapetalae</taxon>
        <taxon>rosids</taxon>
        <taxon>fabids</taxon>
        <taxon>Fabales</taxon>
        <taxon>Fabaceae</taxon>
        <taxon>Papilionoideae</taxon>
        <taxon>50 kb inversion clade</taxon>
        <taxon>NPAAA clade</taxon>
        <taxon>indigoferoid/millettioid clade</taxon>
        <taxon>Phaseoleae</taxon>
        <taxon>Mucuna</taxon>
    </lineage>
</organism>
<evidence type="ECO:0000313" key="1">
    <source>
        <dbReference type="EMBL" id="RDX93002.1"/>
    </source>
</evidence>
<sequence length="88" mass="10197">MVVEEVSGQIIVEDNTRWLSEKLQTKVKGNPKLKLTNIIKKLLRSNPISTIKVEVEKYQGDEQNVEQPERSLLLTIDELISVVNERFY</sequence>
<proteinExistence type="predicted"/>
<evidence type="ECO:0000313" key="2">
    <source>
        <dbReference type="Proteomes" id="UP000257109"/>
    </source>
</evidence>
<dbReference type="EMBL" id="QJKJ01004722">
    <property type="protein sequence ID" value="RDX93002.1"/>
    <property type="molecule type" value="Genomic_DNA"/>
</dbReference>
<reference evidence="1" key="1">
    <citation type="submission" date="2018-05" db="EMBL/GenBank/DDBJ databases">
        <title>Draft genome of Mucuna pruriens seed.</title>
        <authorList>
            <person name="Nnadi N.E."/>
            <person name="Vos R."/>
            <person name="Hasami M.H."/>
            <person name="Devisetty U.K."/>
            <person name="Aguiy J.C."/>
        </authorList>
    </citation>
    <scope>NUCLEOTIDE SEQUENCE [LARGE SCALE GENOMIC DNA]</scope>
    <source>
        <strain evidence="1">JCA_2017</strain>
    </source>
</reference>
<comment type="caution">
    <text evidence="1">The sequence shown here is derived from an EMBL/GenBank/DDBJ whole genome shotgun (WGS) entry which is preliminary data.</text>
</comment>
<gene>
    <name evidence="1" type="ORF">CR513_24802</name>
</gene>
<accession>A0A371GR63</accession>
<keyword evidence="2" id="KW-1185">Reference proteome</keyword>
<feature type="non-terminal residue" evidence="1">
    <location>
        <position position="1"/>
    </location>
</feature>
<name>A0A371GR63_MUCPR</name>
<protein>
    <submittedName>
        <fullName evidence="1">Uncharacterized protein</fullName>
    </submittedName>
</protein>
<dbReference type="AlphaFoldDB" id="A0A371GR63"/>
<feature type="non-terminal residue" evidence="1">
    <location>
        <position position="88"/>
    </location>
</feature>